<name>A0AAE1D577_9GAST</name>
<dbReference type="Proteomes" id="UP001283361">
    <property type="component" value="Unassembled WGS sequence"/>
</dbReference>
<evidence type="ECO:0000313" key="2">
    <source>
        <dbReference type="EMBL" id="KAK3757245.1"/>
    </source>
</evidence>
<accession>A0AAE1D577</accession>
<dbReference type="EMBL" id="JAWDGP010005399">
    <property type="protein sequence ID" value="KAK3757245.1"/>
    <property type="molecule type" value="Genomic_DNA"/>
</dbReference>
<sequence>MKVETCKQCLVVIRPRMRRRTNDADNGQNVMILYPINRFLSQSALPTLEIIVCNLNSILPSRGPARGTQTKTNEILSDRPEEEKHSSKAENQIETARPLCGGQRRGRSLIRLINYSK</sequence>
<evidence type="ECO:0000256" key="1">
    <source>
        <dbReference type="SAM" id="MobiDB-lite"/>
    </source>
</evidence>
<dbReference type="AlphaFoldDB" id="A0AAE1D577"/>
<comment type="caution">
    <text evidence="2">The sequence shown here is derived from an EMBL/GenBank/DDBJ whole genome shotgun (WGS) entry which is preliminary data.</text>
</comment>
<proteinExistence type="predicted"/>
<protein>
    <submittedName>
        <fullName evidence="2">Uncharacterized protein</fullName>
    </submittedName>
</protein>
<gene>
    <name evidence="2" type="ORF">RRG08_047436</name>
</gene>
<keyword evidence="3" id="KW-1185">Reference proteome</keyword>
<reference evidence="2" key="1">
    <citation type="journal article" date="2023" name="G3 (Bethesda)">
        <title>A reference genome for the long-term kleptoplast-retaining sea slug Elysia crispata morphotype clarki.</title>
        <authorList>
            <person name="Eastman K.E."/>
            <person name="Pendleton A.L."/>
            <person name="Shaikh M.A."/>
            <person name="Suttiyut T."/>
            <person name="Ogas R."/>
            <person name="Tomko P."/>
            <person name="Gavelis G."/>
            <person name="Widhalm J.R."/>
            <person name="Wisecaver J.H."/>
        </authorList>
    </citation>
    <scope>NUCLEOTIDE SEQUENCE</scope>
    <source>
        <strain evidence="2">ECLA1</strain>
    </source>
</reference>
<organism evidence="2 3">
    <name type="scientific">Elysia crispata</name>
    <name type="common">lettuce slug</name>
    <dbReference type="NCBI Taxonomy" id="231223"/>
    <lineage>
        <taxon>Eukaryota</taxon>
        <taxon>Metazoa</taxon>
        <taxon>Spiralia</taxon>
        <taxon>Lophotrochozoa</taxon>
        <taxon>Mollusca</taxon>
        <taxon>Gastropoda</taxon>
        <taxon>Heterobranchia</taxon>
        <taxon>Euthyneura</taxon>
        <taxon>Panpulmonata</taxon>
        <taxon>Sacoglossa</taxon>
        <taxon>Placobranchoidea</taxon>
        <taxon>Plakobranchidae</taxon>
        <taxon>Elysia</taxon>
    </lineage>
</organism>
<feature type="region of interest" description="Disordered" evidence="1">
    <location>
        <begin position="62"/>
        <end position="98"/>
    </location>
</feature>
<evidence type="ECO:0000313" key="3">
    <source>
        <dbReference type="Proteomes" id="UP001283361"/>
    </source>
</evidence>
<feature type="compositionally biased region" description="Basic and acidic residues" evidence="1">
    <location>
        <begin position="76"/>
        <end position="88"/>
    </location>
</feature>